<evidence type="ECO:0000313" key="3">
    <source>
        <dbReference type="Proteomes" id="UP000735302"/>
    </source>
</evidence>
<name>A0AAV4DFS4_9GAST</name>
<feature type="compositionally biased region" description="Polar residues" evidence="1">
    <location>
        <begin position="82"/>
        <end position="93"/>
    </location>
</feature>
<accession>A0AAV4DFS4</accession>
<feature type="compositionally biased region" description="Basic and acidic residues" evidence="1">
    <location>
        <begin position="106"/>
        <end position="117"/>
    </location>
</feature>
<evidence type="ECO:0000256" key="1">
    <source>
        <dbReference type="SAM" id="MobiDB-lite"/>
    </source>
</evidence>
<reference evidence="2 3" key="1">
    <citation type="journal article" date="2021" name="Elife">
        <title>Chloroplast acquisition without the gene transfer in kleptoplastic sea slugs, Plakobranchus ocellatus.</title>
        <authorList>
            <person name="Maeda T."/>
            <person name="Takahashi S."/>
            <person name="Yoshida T."/>
            <person name="Shimamura S."/>
            <person name="Takaki Y."/>
            <person name="Nagai Y."/>
            <person name="Toyoda A."/>
            <person name="Suzuki Y."/>
            <person name="Arimoto A."/>
            <person name="Ishii H."/>
            <person name="Satoh N."/>
            <person name="Nishiyama T."/>
            <person name="Hasebe M."/>
            <person name="Maruyama T."/>
            <person name="Minagawa J."/>
            <person name="Obokata J."/>
            <person name="Shigenobu S."/>
        </authorList>
    </citation>
    <scope>NUCLEOTIDE SEQUENCE [LARGE SCALE GENOMIC DNA]</scope>
</reference>
<proteinExistence type="predicted"/>
<sequence>MQHQEIASGGKQFIICTGERKEIGISDASVARWNDRCCPEDYLKDSQPGKALNANELDPLHKSQKVINSNGLDLPYKPQKLVNPNSLDPSYQPQRVVHPNAVDPPDPLRHSKDYSAW</sequence>
<dbReference type="EMBL" id="BLXT01007821">
    <property type="protein sequence ID" value="GFO42862.1"/>
    <property type="molecule type" value="Genomic_DNA"/>
</dbReference>
<keyword evidence="3" id="KW-1185">Reference proteome</keyword>
<protein>
    <submittedName>
        <fullName evidence="2">Uncharacterized protein</fullName>
    </submittedName>
</protein>
<comment type="caution">
    <text evidence="2">The sequence shown here is derived from an EMBL/GenBank/DDBJ whole genome shotgun (WGS) entry which is preliminary data.</text>
</comment>
<evidence type="ECO:0000313" key="2">
    <source>
        <dbReference type="EMBL" id="GFO42862.1"/>
    </source>
</evidence>
<dbReference type="AlphaFoldDB" id="A0AAV4DFS4"/>
<organism evidence="2 3">
    <name type="scientific">Plakobranchus ocellatus</name>
    <dbReference type="NCBI Taxonomy" id="259542"/>
    <lineage>
        <taxon>Eukaryota</taxon>
        <taxon>Metazoa</taxon>
        <taxon>Spiralia</taxon>
        <taxon>Lophotrochozoa</taxon>
        <taxon>Mollusca</taxon>
        <taxon>Gastropoda</taxon>
        <taxon>Heterobranchia</taxon>
        <taxon>Euthyneura</taxon>
        <taxon>Panpulmonata</taxon>
        <taxon>Sacoglossa</taxon>
        <taxon>Placobranchoidea</taxon>
        <taxon>Plakobranchidae</taxon>
        <taxon>Plakobranchus</taxon>
    </lineage>
</organism>
<dbReference type="Proteomes" id="UP000735302">
    <property type="component" value="Unassembled WGS sequence"/>
</dbReference>
<feature type="region of interest" description="Disordered" evidence="1">
    <location>
        <begin position="68"/>
        <end position="117"/>
    </location>
</feature>
<gene>
    <name evidence="2" type="ORF">PoB_006936700</name>
</gene>